<dbReference type="Gene3D" id="3.30.420.10">
    <property type="entry name" value="Ribonuclease H-like superfamily/Ribonuclease H"/>
    <property type="match status" value="1"/>
</dbReference>
<dbReference type="Pfam" id="PF16087">
    <property type="entry name" value="DUF4817"/>
    <property type="match status" value="1"/>
</dbReference>
<dbReference type="EMBL" id="KK853387">
    <property type="protein sequence ID" value="KDR07961.1"/>
    <property type="molecule type" value="Genomic_DNA"/>
</dbReference>
<accession>A0A067QJW2</accession>
<sequence length="186" mass="21667">MAPWTREHRVFVVENYIKICESVIAVQRLFSKQFNVERRGNILDRNTILRRVDAFRTTGSVMKKKPPGLPASVRTPENVERVRFAVLNNFLLPELRRRRVNNLQMWFQQDNSTAHTARASMQVVGGMFPQHVISRFGDIPWPPRSPDLSVFDYFLWGYLKSKACRNKPRNIQDPKDSIRQDIATVG</sequence>
<feature type="domain" description="DUF4817" evidence="2">
    <location>
        <begin position="6"/>
        <end position="61"/>
    </location>
</feature>
<dbReference type="InterPro" id="IPR032135">
    <property type="entry name" value="DUF4817"/>
</dbReference>
<dbReference type="GO" id="GO:0003676">
    <property type="term" value="F:nucleic acid binding"/>
    <property type="evidence" value="ECO:0007669"/>
    <property type="project" value="InterPro"/>
</dbReference>
<dbReference type="AlphaFoldDB" id="A0A067QJW2"/>
<protein>
    <recommendedName>
        <fullName evidence="2">DUF4817 domain-containing protein</fullName>
    </recommendedName>
</protein>
<evidence type="ECO:0000259" key="2">
    <source>
        <dbReference type="Pfam" id="PF16087"/>
    </source>
</evidence>
<dbReference type="InParanoid" id="A0A067QJW2"/>
<dbReference type="InterPro" id="IPR036397">
    <property type="entry name" value="RNaseH_sf"/>
</dbReference>
<feature type="compositionally biased region" description="Basic and acidic residues" evidence="1">
    <location>
        <begin position="170"/>
        <end position="179"/>
    </location>
</feature>
<dbReference type="STRING" id="136037.A0A067QJW2"/>
<dbReference type="eggNOG" id="ENOG502R9G5">
    <property type="taxonomic scope" value="Eukaryota"/>
</dbReference>
<evidence type="ECO:0000256" key="1">
    <source>
        <dbReference type="SAM" id="MobiDB-lite"/>
    </source>
</evidence>
<evidence type="ECO:0000313" key="4">
    <source>
        <dbReference type="Proteomes" id="UP000027135"/>
    </source>
</evidence>
<feature type="region of interest" description="Disordered" evidence="1">
    <location>
        <begin position="167"/>
        <end position="186"/>
    </location>
</feature>
<dbReference type="Proteomes" id="UP000027135">
    <property type="component" value="Unassembled WGS sequence"/>
</dbReference>
<proteinExistence type="predicted"/>
<reference evidence="3 4" key="1">
    <citation type="journal article" date="2014" name="Nat. Commun.">
        <title>Molecular traces of alternative social organization in a termite genome.</title>
        <authorList>
            <person name="Terrapon N."/>
            <person name="Li C."/>
            <person name="Robertson H.M."/>
            <person name="Ji L."/>
            <person name="Meng X."/>
            <person name="Booth W."/>
            <person name="Chen Z."/>
            <person name="Childers C.P."/>
            <person name="Glastad K.M."/>
            <person name="Gokhale K."/>
            <person name="Gowin J."/>
            <person name="Gronenberg W."/>
            <person name="Hermansen R.A."/>
            <person name="Hu H."/>
            <person name="Hunt B.G."/>
            <person name="Huylmans A.K."/>
            <person name="Khalil S.M."/>
            <person name="Mitchell R.D."/>
            <person name="Munoz-Torres M.C."/>
            <person name="Mustard J.A."/>
            <person name="Pan H."/>
            <person name="Reese J.T."/>
            <person name="Scharf M.E."/>
            <person name="Sun F."/>
            <person name="Vogel H."/>
            <person name="Xiao J."/>
            <person name="Yang W."/>
            <person name="Yang Z."/>
            <person name="Yang Z."/>
            <person name="Zhou J."/>
            <person name="Zhu J."/>
            <person name="Brent C.S."/>
            <person name="Elsik C.G."/>
            <person name="Goodisman M.A."/>
            <person name="Liberles D.A."/>
            <person name="Roe R.M."/>
            <person name="Vargo E.L."/>
            <person name="Vilcinskas A."/>
            <person name="Wang J."/>
            <person name="Bornberg-Bauer E."/>
            <person name="Korb J."/>
            <person name="Zhang G."/>
            <person name="Liebig J."/>
        </authorList>
    </citation>
    <scope>NUCLEOTIDE SEQUENCE [LARGE SCALE GENOMIC DNA]</scope>
    <source>
        <tissue evidence="3">Whole organism</tissue>
    </source>
</reference>
<keyword evidence="4" id="KW-1185">Reference proteome</keyword>
<gene>
    <name evidence="3" type="ORF">L798_01616</name>
</gene>
<dbReference type="PANTHER" id="PTHR47326:SF1">
    <property type="entry name" value="HTH PSQ-TYPE DOMAIN-CONTAINING PROTEIN"/>
    <property type="match status" value="1"/>
</dbReference>
<organism evidence="3 4">
    <name type="scientific">Zootermopsis nevadensis</name>
    <name type="common">Dampwood termite</name>
    <dbReference type="NCBI Taxonomy" id="136037"/>
    <lineage>
        <taxon>Eukaryota</taxon>
        <taxon>Metazoa</taxon>
        <taxon>Ecdysozoa</taxon>
        <taxon>Arthropoda</taxon>
        <taxon>Hexapoda</taxon>
        <taxon>Insecta</taxon>
        <taxon>Pterygota</taxon>
        <taxon>Neoptera</taxon>
        <taxon>Polyneoptera</taxon>
        <taxon>Dictyoptera</taxon>
        <taxon>Blattodea</taxon>
        <taxon>Blattoidea</taxon>
        <taxon>Termitoidae</taxon>
        <taxon>Termopsidae</taxon>
        <taxon>Zootermopsis</taxon>
    </lineage>
</organism>
<dbReference type="PANTHER" id="PTHR47326">
    <property type="entry name" value="TRANSPOSABLE ELEMENT TC3 TRANSPOSASE-LIKE PROTEIN"/>
    <property type="match status" value="1"/>
</dbReference>
<dbReference type="OMA" id="HTARASM"/>
<name>A0A067QJW2_ZOONE</name>
<evidence type="ECO:0000313" key="3">
    <source>
        <dbReference type="EMBL" id="KDR07961.1"/>
    </source>
</evidence>